<sequence>MSNTVATVEQGTLSRLIKKHPDFAAGFKHSRLCMKPVLQGAAHILVHYLYTGRYEGLKALDIREIDKAKFNFQMATLTPMLQLGITVTILDQQEFTHIKISGWLRDYISDEVGKYATPDAIRVMRDDMQHNRAIAGIVCGVVAGMGLESQRLHRAL</sequence>
<protein>
    <submittedName>
        <fullName evidence="1">Uncharacterized protein</fullName>
    </submittedName>
</protein>
<evidence type="ECO:0000313" key="1">
    <source>
        <dbReference type="EMBL" id="KAJ4312670.1"/>
    </source>
</evidence>
<dbReference type="OrthoDB" id="3594103at2759"/>
<accession>A0A9W8W5L9</accession>
<organism evidence="1 2">
    <name type="scientific">Fusarium piperis</name>
    <dbReference type="NCBI Taxonomy" id="1435070"/>
    <lineage>
        <taxon>Eukaryota</taxon>
        <taxon>Fungi</taxon>
        <taxon>Dikarya</taxon>
        <taxon>Ascomycota</taxon>
        <taxon>Pezizomycotina</taxon>
        <taxon>Sordariomycetes</taxon>
        <taxon>Hypocreomycetidae</taxon>
        <taxon>Hypocreales</taxon>
        <taxon>Nectriaceae</taxon>
        <taxon>Fusarium</taxon>
        <taxon>Fusarium solani species complex</taxon>
    </lineage>
</organism>
<keyword evidence="2" id="KW-1185">Reference proteome</keyword>
<gene>
    <name evidence="1" type="ORF">N0V84_009814</name>
</gene>
<name>A0A9W8W5L9_9HYPO</name>
<proteinExistence type="predicted"/>
<dbReference type="AlphaFoldDB" id="A0A9W8W5L9"/>
<dbReference type="Proteomes" id="UP001140502">
    <property type="component" value="Unassembled WGS sequence"/>
</dbReference>
<evidence type="ECO:0000313" key="2">
    <source>
        <dbReference type="Proteomes" id="UP001140502"/>
    </source>
</evidence>
<reference evidence="1" key="1">
    <citation type="submission" date="2022-10" db="EMBL/GenBank/DDBJ databases">
        <title>Tapping the CABI collections for fungal endophytes: first genome assemblies for Collariella, Neodidymelliopsis, Ascochyta clinopodiicola, Didymella pomorum, Didymosphaeria variabile, Neocosmospora piperis and Neocucurbitaria cava.</title>
        <authorList>
            <person name="Hill R."/>
        </authorList>
    </citation>
    <scope>NUCLEOTIDE SEQUENCE</scope>
    <source>
        <strain evidence="1">IMI 366586</strain>
    </source>
</reference>
<dbReference type="EMBL" id="JAPEUR010000283">
    <property type="protein sequence ID" value="KAJ4312670.1"/>
    <property type="molecule type" value="Genomic_DNA"/>
</dbReference>
<comment type="caution">
    <text evidence="1">The sequence shown here is derived from an EMBL/GenBank/DDBJ whole genome shotgun (WGS) entry which is preliminary data.</text>
</comment>